<sequence length="130" mass="15307">MGEKITTGVKMKITDEQHKEIISKLRTHGEGLWLQISSQIHYDGGEVHFWFLISKPDNIKKIISIFLDASMIYIRESNETEWWCSFIEKADGNEIWWATLDDDEIRNWSEDWEIDADPMMTPIQSPDVFD</sequence>
<protein>
    <submittedName>
        <fullName evidence="1">Uncharacterized protein</fullName>
    </submittedName>
</protein>
<name>A0A939JXW1_9HYPH</name>
<dbReference type="RefSeq" id="WP_207259423.1">
    <property type="nucleotide sequence ID" value="NZ_JAFMPP010000023.1"/>
</dbReference>
<accession>A0A939JXW1</accession>
<comment type="caution">
    <text evidence="1">The sequence shown here is derived from an EMBL/GenBank/DDBJ whole genome shotgun (WGS) entry which is preliminary data.</text>
</comment>
<evidence type="ECO:0000313" key="2">
    <source>
        <dbReference type="Proteomes" id="UP000664122"/>
    </source>
</evidence>
<proteinExistence type="predicted"/>
<keyword evidence="2" id="KW-1185">Reference proteome</keyword>
<dbReference type="EMBL" id="JAFMPP010000023">
    <property type="protein sequence ID" value="MBO0664507.1"/>
    <property type="molecule type" value="Genomic_DNA"/>
</dbReference>
<reference evidence="1" key="1">
    <citation type="submission" date="2021-03" db="EMBL/GenBank/DDBJ databases">
        <title>Whole genome sequence of Jiella sp. CQZ9-1.</title>
        <authorList>
            <person name="Tuo L."/>
        </authorList>
    </citation>
    <scope>NUCLEOTIDE SEQUENCE</scope>
    <source>
        <strain evidence="1">CQZ9-1</strain>
    </source>
</reference>
<dbReference type="AlphaFoldDB" id="A0A939JXW1"/>
<organism evidence="1 2">
    <name type="scientific">Jiella flava</name>
    <dbReference type="NCBI Taxonomy" id="2816857"/>
    <lineage>
        <taxon>Bacteria</taxon>
        <taxon>Pseudomonadati</taxon>
        <taxon>Pseudomonadota</taxon>
        <taxon>Alphaproteobacteria</taxon>
        <taxon>Hyphomicrobiales</taxon>
        <taxon>Aurantimonadaceae</taxon>
        <taxon>Jiella</taxon>
    </lineage>
</organism>
<gene>
    <name evidence="1" type="ORF">J1C48_18195</name>
</gene>
<evidence type="ECO:0000313" key="1">
    <source>
        <dbReference type="EMBL" id="MBO0664507.1"/>
    </source>
</evidence>
<dbReference type="Proteomes" id="UP000664122">
    <property type="component" value="Unassembled WGS sequence"/>
</dbReference>